<dbReference type="AlphaFoldDB" id="A0A0C9U4G8"/>
<protein>
    <submittedName>
        <fullName evidence="1">Uncharacterized protein</fullName>
    </submittedName>
</protein>
<evidence type="ECO:0000313" key="2">
    <source>
        <dbReference type="Proteomes" id="UP000054279"/>
    </source>
</evidence>
<keyword evidence="2" id="KW-1185">Reference proteome</keyword>
<proteinExistence type="predicted"/>
<name>A0A0C9U4G8_SPHS4</name>
<gene>
    <name evidence="1" type="ORF">M422DRAFT_259698</name>
</gene>
<evidence type="ECO:0000313" key="1">
    <source>
        <dbReference type="EMBL" id="KIJ37828.1"/>
    </source>
</evidence>
<organism evidence="1 2">
    <name type="scientific">Sphaerobolus stellatus (strain SS14)</name>
    <dbReference type="NCBI Taxonomy" id="990650"/>
    <lineage>
        <taxon>Eukaryota</taxon>
        <taxon>Fungi</taxon>
        <taxon>Dikarya</taxon>
        <taxon>Basidiomycota</taxon>
        <taxon>Agaricomycotina</taxon>
        <taxon>Agaricomycetes</taxon>
        <taxon>Phallomycetidae</taxon>
        <taxon>Geastrales</taxon>
        <taxon>Sphaerobolaceae</taxon>
        <taxon>Sphaerobolus</taxon>
    </lineage>
</organism>
<sequence length="232" mass="26493">MLLTSGPNEDTLDLPLCIEISNALFKYVPNTLALSSTADSRLLDPITQVDDEPRFPMIEYLKILAKLLKCEQWIPHFWDDGHYINSVNLVNMRGGSNYIRVSRSSLYRTEMRELIKALGQMDMAFAPLQIREPLTGVDLLRRWEFMSSLRSIFPTSPTSWVPVYDPSLGTAEFQIRLLRLITLTIPHLQVNLHSVDTSCLESFIASLLEFMPMDIVKLEELMSPDEDGTKEV</sequence>
<dbReference type="EMBL" id="KN837166">
    <property type="protein sequence ID" value="KIJ37828.1"/>
    <property type="molecule type" value="Genomic_DNA"/>
</dbReference>
<reference evidence="1 2" key="1">
    <citation type="submission" date="2014-06" db="EMBL/GenBank/DDBJ databases">
        <title>Evolutionary Origins and Diversification of the Mycorrhizal Mutualists.</title>
        <authorList>
            <consortium name="DOE Joint Genome Institute"/>
            <consortium name="Mycorrhizal Genomics Consortium"/>
            <person name="Kohler A."/>
            <person name="Kuo A."/>
            <person name="Nagy L.G."/>
            <person name="Floudas D."/>
            <person name="Copeland A."/>
            <person name="Barry K.W."/>
            <person name="Cichocki N."/>
            <person name="Veneault-Fourrey C."/>
            <person name="LaButti K."/>
            <person name="Lindquist E.A."/>
            <person name="Lipzen A."/>
            <person name="Lundell T."/>
            <person name="Morin E."/>
            <person name="Murat C."/>
            <person name="Riley R."/>
            <person name="Ohm R."/>
            <person name="Sun H."/>
            <person name="Tunlid A."/>
            <person name="Henrissat B."/>
            <person name="Grigoriev I.V."/>
            <person name="Hibbett D.S."/>
            <person name="Martin F."/>
        </authorList>
    </citation>
    <scope>NUCLEOTIDE SEQUENCE [LARGE SCALE GENOMIC DNA]</scope>
    <source>
        <strain evidence="1 2">SS14</strain>
    </source>
</reference>
<dbReference type="Proteomes" id="UP000054279">
    <property type="component" value="Unassembled WGS sequence"/>
</dbReference>
<dbReference type="HOGENOM" id="CLU_1195539_0_0_1"/>
<accession>A0A0C9U4G8</accession>